<evidence type="ECO:0000313" key="1">
    <source>
        <dbReference type="EMBL" id="UPW40962.1"/>
    </source>
</evidence>
<protein>
    <submittedName>
        <fullName evidence="1">Uncharacterized protein</fullName>
    </submittedName>
</protein>
<sequence>MSYLYYSVLRCRDRSVVADGFLSFAEASDFLLNRVPGSDRCYVSCAWKEVV</sequence>
<accession>A0A976R796</accession>
<dbReference type="EMBL" id="OM869525">
    <property type="protein sequence ID" value="UPW40962.1"/>
    <property type="molecule type" value="Genomic_DNA"/>
</dbReference>
<name>A0A976R796_9VIRU</name>
<organism evidence="1">
    <name type="scientific">Sigmofec virus UA08Rod_5935</name>
    <dbReference type="NCBI Taxonomy" id="2929446"/>
    <lineage>
        <taxon>Viruses</taxon>
        <taxon>Monodnaviria</taxon>
        <taxon>Sangervirae</taxon>
        <taxon>Phixviricota</taxon>
        <taxon>Malgrandaviricetes</taxon>
        <taxon>Petitvirales</taxon>
        <taxon>Microviridae</taxon>
    </lineage>
</organism>
<proteinExistence type="predicted"/>
<reference evidence="1" key="1">
    <citation type="submission" date="2022-02" db="EMBL/GenBank/DDBJ databases">
        <title>Towards deciphering the DNA virus diversity associated with rodent species in the families Cricetidae and Heteromyidae.</title>
        <authorList>
            <person name="Lund M."/>
            <person name="Larsen B.B."/>
            <person name="Gryseels S."/>
            <person name="Kraberger S."/>
            <person name="Rowsey D.M."/>
            <person name="Steger L."/>
            <person name="Yule K.M."/>
            <person name="Upham N.S."/>
            <person name="Worobey M."/>
            <person name="Van Doorslaer K."/>
            <person name="Varsani A."/>
        </authorList>
    </citation>
    <scope>NUCLEOTIDE SEQUENCE</scope>
    <source>
        <strain evidence="1">UA08Rod_5935</strain>
    </source>
</reference>